<dbReference type="Proteomes" id="UP000234891">
    <property type="component" value="Unassembled WGS sequence"/>
</dbReference>
<proteinExistence type="predicted"/>
<dbReference type="EMBL" id="NIHS01000009">
    <property type="protein sequence ID" value="PLT73105.1"/>
    <property type="molecule type" value="Genomic_DNA"/>
</dbReference>
<gene>
    <name evidence="2" type="ORF">CDL26_07235</name>
</gene>
<evidence type="ECO:0000256" key="1">
    <source>
        <dbReference type="SAM" id="Phobius"/>
    </source>
</evidence>
<accession>A0A2N5PDD7</accession>
<feature type="transmembrane region" description="Helical" evidence="1">
    <location>
        <begin position="88"/>
        <end position="111"/>
    </location>
</feature>
<evidence type="ECO:0000313" key="3">
    <source>
        <dbReference type="Proteomes" id="UP000234891"/>
    </source>
</evidence>
<name>A0A2N5PDD7_MEDGN</name>
<protein>
    <submittedName>
        <fullName evidence="2">Uncharacterized protein</fullName>
    </submittedName>
</protein>
<dbReference type="RefSeq" id="WP_101870556.1">
    <property type="nucleotide sequence ID" value="NZ_NIHS01000009.1"/>
</dbReference>
<dbReference type="AlphaFoldDB" id="A0A2N5PDD7"/>
<sequence length="139" mass="16216">MNHRVRSVLAAVLIMVVSILLPSDFQFENTDRFVKEQSSSIQMTAQYTDGIEKKVLHDNYLRLENPREAISAQSAEQRKSTQRLPMELLLFLIFSLVVCLKRVFFSCIQFYTLPFTRFLCEYDILLEKDGKKRDLAFGI</sequence>
<organism evidence="2 3">
    <name type="scientific">Mediterraneibacter gnavus</name>
    <name type="common">Ruminococcus gnavus</name>
    <dbReference type="NCBI Taxonomy" id="33038"/>
    <lineage>
        <taxon>Bacteria</taxon>
        <taxon>Bacillati</taxon>
        <taxon>Bacillota</taxon>
        <taxon>Clostridia</taxon>
        <taxon>Lachnospirales</taxon>
        <taxon>Lachnospiraceae</taxon>
        <taxon>Mediterraneibacter</taxon>
    </lineage>
</organism>
<keyword evidence="1" id="KW-0472">Membrane</keyword>
<keyword evidence="1" id="KW-1133">Transmembrane helix</keyword>
<feature type="transmembrane region" description="Helical" evidence="1">
    <location>
        <begin position="6"/>
        <end position="25"/>
    </location>
</feature>
<keyword evidence="1" id="KW-0812">Transmembrane</keyword>
<reference evidence="2 3" key="1">
    <citation type="journal article" date="2017" name="Genome Med.">
        <title>A novel Ruminococcus gnavus clade enriched in inflammatory bowel disease patients.</title>
        <authorList>
            <person name="Hall A.B."/>
            <person name="Yassour M."/>
            <person name="Sauk J."/>
            <person name="Garner A."/>
            <person name="Jiang X."/>
            <person name="Arthur T."/>
            <person name="Lagoudas G.K."/>
            <person name="Vatanen T."/>
            <person name="Fornelos N."/>
            <person name="Wilson R."/>
            <person name="Bertha M."/>
            <person name="Cohen M."/>
            <person name="Garber J."/>
            <person name="Khalili H."/>
            <person name="Gevers D."/>
            <person name="Ananthakrishnan A.N."/>
            <person name="Kugathasan S."/>
            <person name="Lander E.S."/>
            <person name="Blainey P."/>
            <person name="Vlamakis H."/>
            <person name="Xavier R.J."/>
            <person name="Huttenhower C."/>
        </authorList>
    </citation>
    <scope>NUCLEOTIDE SEQUENCE [LARGE SCALE GENOMIC DNA]</scope>
    <source>
        <strain evidence="2 3">RJX1124</strain>
    </source>
</reference>
<evidence type="ECO:0000313" key="2">
    <source>
        <dbReference type="EMBL" id="PLT73105.1"/>
    </source>
</evidence>
<comment type="caution">
    <text evidence="2">The sequence shown here is derived from an EMBL/GenBank/DDBJ whole genome shotgun (WGS) entry which is preliminary data.</text>
</comment>